<dbReference type="Proteomes" id="UP000184386">
    <property type="component" value="Unassembled WGS sequence"/>
</dbReference>
<dbReference type="EMBL" id="FRAC01000010">
    <property type="protein sequence ID" value="SHK21390.1"/>
    <property type="molecule type" value="Genomic_DNA"/>
</dbReference>
<evidence type="ECO:0000256" key="2">
    <source>
        <dbReference type="SAM" id="SignalP"/>
    </source>
</evidence>
<dbReference type="STRING" id="1121322.SAMN02745136_01944"/>
<sequence length="510" mass="57188">MKKRLLSLTIVLILVISMFGACSKQNANEGKSNKASSTGDASDQGTTSTSQEKPYNVTFAYIGNEQPDMDKVEAEINKITLRDLNMTVDIIQLSFGDYADKLKLMLAGGDTLDILPIYAQNAASYIDAGQLVNLNDYVQKYGQGIIKQLGEDVAMGGQINGFLYGFPANKESQTRAGLVMRKDIADKYKIDVNSLKTYDDMSAVYDKIHKGEPNMDLLVGYNMIYQIETKDPLFDGFGVLMMREGDPTKVVNYFETEEYKKRVQLMRDWYKAGYIMPDAATSTETSANLVKAGNAFSYFSPIKPGFLTQENINCGHEMTVAYIEDAEYLYSSGVNLFNWGIAHNSKDPEKAFQFLNYAYTSSEFMNLLNWGIEGEHYKFVNDAKTVIDFPDGIDATNARYNLNIGWELPNQYIAHIWNGNPEDIWEQYKEFNNAATKSPAFGFIYDSASVANELTALSNVKNQFLKALDTGSVDPDEVLPQFNKALYDAGLQKVMDTKQEQLDTWLASKK</sequence>
<dbReference type="Pfam" id="PF13416">
    <property type="entry name" value="SBP_bac_8"/>
    <property type="match status" value="1"/>
</dbReference>
<feature type="region of interest" description="Disordered" evidence="1">
    <location>
        <begin position="27"/>
        <end position="51"/>
    </location>
</feature>
<protein>
    <submittedName>
        <fullName evidence="4">Putative aldouronate transport system substrate-binding protein</fullName>
    </submittedName>
</protein>
<evidence type="ECO:0000259" key="3">
    <source>
        <dbReference type="Pfam" id="PF12010"/>
    </source>
</evidence>
<keyword evidence="2" id="KW-0732">Signal</keyword>
<evidence type="ECO:0000313" key="4">
    <source>
        <dbReference type="EMBL" id="SHK21390.1"/>
    </source>
</evidence>
<feature type="chain" id="PRO_5039716657" evidence="2">
    <location>
        <begin position="24"/>
        <end position="510"/>
    </location>
</feature>
<dbReference type="InterPro" id="IPR022627">
    <property type="entry name" value="DUF3502"/>
</dbReference>
<dbReference type="AlphaFoldDB" id="A0A1M6QMQ9"/>
<evidence type="ECO:0000256" key="1">
    <source>
        <dbReference type="SAM" id="MobiDB-lite"/>
    </source>
</evidence>
<feature type="signal peptide" evidence="2">
    <location>
        <begin position="1"/>
        <end position="23"/>
    </location>
</feature>
<name>A0A1M6QMQ9_9FIRM</name>
<organism evidence="4 5">
    <name type="scientific">Anaerocolumna jejuensis DSM 15929</name>
    <dbReference type="NCBI Taxonomy" id="1121322"/>
    <lineage>
        <taxon>Bacteria</taxon>
        <taxon>Bacillati</taxon>
        <taxon>Bacillota</taxon>
        <taxon>Clostridia</taxon>
        <taxon>Lachnospirales</taxon>
        <taxon>Lachnospiraceae</taxon>
        <taxon>Anaerocolumna</taxon>
    </lineage>
</organism>
<feature type="domain" description="DUF3502" evidence="3">
    <location>
        <begin position="439"/>
        <end position="507"/>
    </location>
</feature>
<proteinExistence type="predicted"/>
<reference evidence="4 5" key="1">
    <citation type="submission" date="2016-11" db="EMBL/GenBank/DDBJ databases">
        <authorList>
            <person name="Jaros S."/>
            <person name="Januszkiewicz K."/>
            <person name="Wedrychowicz H."/>
        </authorList>
    </citation>
    <scope>NUCLEOTIDE SEQUENCE [LARGE SCALE GENOMIC DNA]</scope>
    <source>
        <strain evidence="4 5">DSM 15929</strain>
    </source>
</reference>
<dbReference type="PANTHER" id="PTHR43649:SF17">
    <property type="entry name" value="ABC TRANSPORTER SOLUTE BINDING PROTEIN-SUGAR TRANSPORT"/>
    <property type="match status" value="1"/>
</dbReference>
<accession>A0A1M6QMQ9</accession>
<dbReference type="OrthoDB" id="2644263at2"/>
<dbReference type="SUPFAM" id="SSF53850">
    <property type="entry name" value="Periplasmic binding protein-like II"/>
    <property type="match status" value="1"/>
</dbReference>
<dbReference type="PANTHER" id="PTHR43649">
    <property type="entry name" value="ARABINOSE-BINDING PROTEIN-RELATED"/>
    <property type="match status" value="1"/>
</dbReference>
<dbReference type="RefSeq" id="WP_073275276.1">
    <property type="nucleotide sequence ID" value="NZ_FRAC01000010.1"/>
</dbReference>
<gene>
    <name evidence="4" type="ORF">SAMN02745136_01944</name>
</gene>
<dbReference type="InterPro" id="IPR006059">
    <property type="entry name" value="SBP"/>
</dbReference>
<dbReference type="Pfam" id="PF12010">
    <property type="entry name" value="DUF3502"/>
    <property type="match status" value="1"/>
</dbReference>
<keyword evidence="5" id="KW-1185">Reference proteome</keyword>
<dbReference type="PROSITE" id="PS51257">
    <property type="entry name" value="PROKAR_LIPOPROTEIN"/>
    <property type="match status" value="1"/>
</dbReference>
<dbReference type="InterPro" id="IPR050490">
    <property type="entry name" value="Bact_solute-bd_prot1"/>
</dbReference>
<evidence type="ECO:0000313" key="5">
    <source>
        <dbReference type="Proteomes" id="UP000184386"/>
    </source>
</evidence>
<dbReference type="Gene3D" id="3.40.190.10">
    <property type="entry name" value="Periplasmic binding protein-like II"/>
    <property type="match status" value="1"/>
</dbReference>